<dbReference type="PANTHER" id="PTHR46383">
    <property type="entry name" value="ASPARTATE AMINOTRANSFERASE"/>
    <property type="match status" value="1"/>
</dbReference>
<dbReference type="GO" id="GO:0006520">
    <property type="term" value="P:amino acid metabolic process"/>
    <property type="evidence" value="ECO:0007669"/>
    <property type="project" value="InterPro"/>
</dbReference>
<dbReference type="GO" id="GO:0030170">
    <property type="term" value="F:pyridoxal phosphate binding"/>
    <property type="evidence" value="ECO:0007669"/>
    <property type="project" value="InterPro"/>
</dbReference>
<dbReference type="PROSITE" id="PS00105">
    <property type="entry name" value="AA_TRANSFER_CLASS_1"/>
    <property type="match status" value="1"/>
</dbReference>
<dbReference type="SUPFAM" id="SSF53383">
    <property type="entry name" value="PLP-dependent transferases"/>
    <property type="match status" value="1"/>
</dbReference>
<evidence type="ECO:0000256" key="6">
    <source>
        <dbReference type="RuleBase" id="RU000481"/>
    </source>
</evidence>
<dbReference type="InterPro" id="IPR004839">
    <property type="entry name" value="Aminotransferase_I/II_large"/>
</dbReference>
<evidence type="ECO:0000256" key="2">
    <source>
        <dbReference type="ARBA" id="ARBA00007441"/>
    </source>
</evidence>
<protein>
    <recommendedName>
        <fullName evidence="6">Aminotransferase</fullName>
        <ecNumber evidence="6">2.6.1.-</ecNumber>
    </recommendedName>
</protein>
<gene>
    <name evidence="8" type="ORF">EYE40_15000</name>
</gene>
<dbReference type="Gene3D" id="3.40.640.10">
    <property type="entry name" value="Type I PLP-dependent aspartate aminotransferase-like (Major domain)"/>
    <property type="match status" value="1"/>
</dbReference>
<dbReference type="InterPro" id="IPR015424">
    <property type="entry name" value="PyrdxlP-dep_Trfase"/>
</dbReference>
<dbReference type="CDD" id="cd00609">
    <property type="entry name" value="AAT_like"/>
    <property type="match status" value="1"/>
</dbReference>
<dbReference type="Proteomes" id="UP000294194">
    <property type="component" value="Unassembled WGS sequence"/>
</dbReference>
<feature type="domain" description="Aminotransferase class I/classII large" evidence="7">
    <location>
        <begin position="33"/>
        <end position="383"/>
    </location>
</feature>
<accession>A0A4Q9GRT6</accession>
<dbReference type="PANTHER" id="PTHR46383:SF1">
    <property type="entry name" value="ASPARTATE AMINOTRANSFERASE"/>
    <property type="match status" value="1"/>
</dbReference>
<keyword evidence="5" id="KW-0663">Pyridoxal phosphate</keyword>
<proteinExistence type="inferred from homology"/>
<comment type="cofactor">
    <cofactor evidence="1 6">
        <name>pyridoxal 5'-phosphate</name>
        <dbReference type="ChEBI" id="CHEBI:597326"/>
    </cofactor>
</comment>
<dbReference type="InterPro" id="IPR004838">
    <property type="entry name" value="NHTrfase_class1_PyrdxlP-BS"/>
</dbReference>
<evidence type="ECO:0000256" key="3">
    <source>
        <dbReference type="ARBA" id="ARBA00022576"/>
    </source>
</evidence>
<evidence type="ECO:0000256" key="5">
    <source>
        <dbReference type="ARBA" id="ARBA00022898"/>
    </source>
</evidence>
<keyword evidence="4 6" id="KW-0808">Transferase</keyword>
<evidence type="ECO:0000256" key="4">
    <source>
        <dbReference type="ARBA" id="ARBA00022679"/>
    </source>
</evidence>
<organism evidence="8 9">
    <name type="scientific">Glaciihabitans arcticus</name>
    <dbReference type="NCBI Taxonomy" id="2668039"/>
    <lineage>
        <taxon>Bacteria</taxon>
        <taxon>Bacillati</taxon>
        <taxon>Actinomycetota</taxon>
        <taxon>Actinomycetes</taxon>
        <taxon>Micrococcales</taxon>
        <taxon>Microbacteriaceae</taxon>
        <taxon>Glaciihabitans</taxon>
    </lineage>
</organism>
<dbReference type="RefSeq" id="WP_130983075.1">
    <property type="nucleotide sequence ID" value="NZ_SISG01000002.1"/>
</dbReference>
<dbReference type="EC" id="2.6.1.-" evidence="6"/>
<name>A0A4Q9GRT6_9MICO</name>
<dbReference type="EMBL" id="SISG01000002">
    <property type="protein sequence ID" value="TBN55504.1"/>
    <property type="molecule type" value="Genomic_DNA"/>
</dbReference>
<dbReference type="Pfam" id="PF00155">
    <property type="entry name" value="Aminotran_1_2"/>
    <property type="match status" value="1"/>
</dbReference>
<dbReference type="FunFam" id="3.40.640.10:FF:000033">
    <property type="entry name" value="Aspartate aminotransferase"/>
    <property type="match status" value="1"/>
</dbReference>
<sequence>MNRISQRIAAIAESATLKVDAKAKALQAQGRPVISYAAGEPDFATPSNVVDAASNAVLDPKNYRYTPAAGLPELRQAIAFKTARDSGLTVEPSQVIVTNGGKQAVYQAFATLLDPGDEAILPAPYWTTYPEAVKLAGGVPVEVFAGSDQDYLVTVEQLEAARTDRTKVLLFVSPSNPTGAVYTLEQTRAIGEWALEHGIWIIADEIYQNLVYGVVAHSIVSAVPALADTTILVNGVAKTYAMTGWRLGWMVGPKDVIAAASNLQSHLSSNVSNISQRAAIEALTGPQDAVEEMRQSFERRRDVIVAELNRIPGVICPTPEGAFYVYPDVTGLLGREWGGVTPTTSLELADLILDQVEVAVVPGEAFGPSGYLRLSYALGDAPLLEGVQRLQGLFGVRE</sequence>
<comment type="similarity">
    <text evidence="2 6">Belongs to the class-I pyridoxal-phosphate-dependent aminotransferase family.</text>
</comment>
<evidence type="ECO:0000313" key="8">
    <source>
        <dbReference type="EMBL" id="TBN55504.1"/>
    </source>
</evidence>
<keyword evidence="3 6" id="KW-0032">Aminotransferase</keyword>
<keyword evidence="9" id="KW-1185">Reference proteome</keyword>
<comment type="caution">
    <text evidence="8">The sequence shown here is derived from an EMBL/GenBank/DDBJ whole genome shotgun (WGS) entry which is preliminary data.</text>
</comment>
<dbReference type="InterPro" id="IPR015421">
    <property type="entry name" value="PyrdxlP-dep_Trfase_major"/>
</dbReference>
<dbReference type="GO" id="GO:0008483">
    <property type="term" value="F:transaminase activity"/>
    <property type="evidence" value="ECO:0007669"/>
    <property type="project" value="UniProtKB-KW"/>
</dbReference>
<evidence type="ECO:0000256" key="1">
    <source>
        <dbReference type="ARBA" id="ARBA00001933"/>
    </source>
</evidence>
<dbReference type="InterPro" id="IPR050596">
    <property type="entry name" value="AspAT/PAT-like"/>
</dbReference>
<reference evidence="9" key="1">
    <citation type="submission" date="2019-02" db="EMBL/GenBank/DDBJ databases">
        <title>Glaciihabitans arcticus sp. nov., a psychrotolerant bacterium isolated from polar soil.</title>
        <authorList>
            <person name="Dahal R.H."/>
        </authorList>
    </citation>
    <scope>NUCLEOTIDE SEQUENCE [LARGE SCALE GENOMIC DNA]</scope>
    <source>
        <strain evidence="9">RP-3-7</strain>
    </source>
</reference>
<dbReference type="Gene3D" id="3.90.1150.10">
    <property type="entry name" value="Aspartate Aminotransferase, domain 1"/>
    <property type="match status" value="1"/>
</dbReference>
<dbReference type="AlphaFoldDB" id="A0A4Q9GRT6"/>
<evidence type="ECO:0000259" key="7">
    <source>
        <dbReference type="Pfam" id="PF00155"/>
    </source>
</evidence>
<evidence type="ECO:0000313" key="9">
    <source>
        <dbReference type="Proteomes" id="UP000294194"/>
    </source>
</evidence>
<dbReference type="InterPro" id="IPR015422">
    <property type="entry name" value="PyrdxlP-dep_Trfase_small"/>
</dbReference>